<dbReference type="InterPro" id="IPR036390">
    <property type="entry name" value="WH_DNA-bd_sf"/>
</dbReference>
<evidence type="ECO:0000256" key="1">
    <source>
        <dbReference type="ARBA" id="ARBA00023015"/>
    </source>
</evidence>
<dbReference type="NCBIfam" id="NF033788">
    <property type="entry name" value="HTH_metalloreg"/>
    <property type="match status" value="1"/>
</dbReference>
<reference evidence="5 6" key="1">
    <citation type="submission" date="2017-03" db="EMBL/GenBank/DDBJ databases">
        <title>Draft Genome sequence of Marispirochaeta sp. strain JC444.</title>
        <authorList>
            <person name="Shivani Y."/>
            <person name="Subhash Y."/>
            <person name="Sasikala C."/>
            <person name="Ramana C."/>
        </authorList>
    </citation>
    <scope>NUCLEOTIDE SEQUENCE [LARGE SCALE GENOMIC DNA]</scope>
    <source>
        <strain evidence="5 6">JC444</strain>
    </source>
</reference>
<evidence type="ECO:0000259" key="4">
    <source>
        <dbReference type="PROSITE" id="PS50987"/>
    </source>
</evidence>
<evidence type="ECO:0000256" key="3">
    <source>
        <dbReference type="ARBA" id="ARBA00023163"/>
    </source>
</evidence>
<dbReference type="PANTHER" id="PTHR43132">
    <property type="entry name" value="ARSENICAL RESISTANCE OPERON REPRESSOR ARSR-RELATED"/>
    <property type="match status" value="1"/>
</dbReference>
<name>A0A1Y1RZM6_9SPIO</name>
<protein>
    <submittedName>
        <fullName evidence="5">Transcriptional regulator</fullName>
    </submittedName>
</protein>
<dbReference type="InterPro" id="IPR036388">
    <property type="entry name" value="WH-like_DNA-bd_sf"/>
</dbReference>
<keyword evidence="3" id="KW-0804">Transcription</keyword>
<dbReference type="PANTHER" id="PTHR43132:SF6">
    <property type="entry name" value="HTH-TYPE TRANSCRIPTIONAL REPRESSOR CZRA"/>
    <property type="match status" value="1"/>
</dbReference>
<dbReference type="InterPro" id="IPR018334">
    <property type="entry name" value="ArsR_HTH"/>
</dbReference>
<comment type="caution">
    <text evidence="5">The sequence shown here is derived from an EMBL/GenBank/DDBJ whole genome shotgun (WGS) entry which is preliminary data.</text>
</comment>
<dbReference type="Pfam" id="PF01022">
    <property type="entry name" value="HTH_5"/>
    <property type="match status" value="1"/>
</dbReference>
<dbReference type="InterPro" id="IPR001845">
    <property type="entry name" value="HTH_ArsR_DNA-bd_dom"/>
</dbReference>
<dbReference type="OrthoDB" id="9794330at2"/>
<evidence type="ECO:0000313" key="5">
    <source>
        <dbReference type="EMBL" id="ORC36292.1"/>
    </source>
</evidence>
<dbReference type="SMART" id="SM00418">
    <property type="entry name" value="HTH_ARSR"/>
    <property type="match status" value="1"/>
</dbReference>
<keyword evidence="6" id="KW-1185">Reference proteome</keyword>
<dbReference type="AlphaFoldDB" id="A0A1Y1RZM6"/>
<feature type="domain" description="HTH arsR-type" evidence="4">
    <location>
        <begin position="26"/>
        <end position="122"/>
    </location>
</feature>
<keyword evidence="1" id="KW-0805">Transcription regulation</keyword>
<dbReference type="PROSITE" id="PS50987">
    <property type="entry name" value="HTH_ARSR_2"/>
    <property type="match status" value="1"/>
</dbReference>
<keyword evidence="2" id="KW-0238">DNA-binding</keyword>
<accession>A0A1Y1RZM6</accession>
<evidence type="ECO:0000256" key="2">
    <source>
        <dbReference type="ARBA" id="ARBA00023125"/>
    </source>
</evidence>
<dbReference type="InterPro" id="IPR051011">
    <property type="entry name" value="Metal_resp_trans_reg"/>
</dbReference>
<dbReference type="Proteomes" id="UP000192343">
    <property type="component" value="Unassembled WGS sequence"/>
</dbReference>
<dbReference type="GO" id="GO:0003677">
    <property type="term" value="F:DNA binding"/>
    <property type="evidence" value="ECO:0007669"/>
    <property type="project" value="UniProtKB-KW"/>
</dbReference>
<gene>
    <name evidence="5" type="ORF">B4O97_06800</name>
</gene>
<dbReference type="CDD" id="cd00090">
    <property type="entry name" value="HTH_ARSR"/>
    <property type="match status" value="1"/>
</dbReference>
<dbReference type="PROSITE" id="PS00846">
    <property type="entry name" value="HTH_ARSR_1"/>
    <property type="match status" value="1"/>
</dbReference>
<dbReference type="InterPro" id="IPR011991">
    <property type="entry name" value="ArsR-like_HTH"/>
</dbReference>
<sequence length="122" mass="14142">MKEQKQTNNDLCTEYGISVKAEAESLRDSLLDVAGLSELFKALADETRTRILYLLSQRELCVCDLALIMDMSLPAVSHHLRLLKVMRLVSYRREGKQVYYRLNDDHVTDLIQIAREHYLEEA</sequence>
<proteinExistence type="predicted"/>
<dbReference type="EMBL" id="MWQY01000006">
    <property type="protein sequence ID" value="ORC36292.1"/>
    <property type="molecule type" value="Genomic_DNA"/>
</dbReference>
<dbReference type="STRING" id="1963862.B4O97_06800"/>
<dbReference type="RefSeq" id="WP_083049449.1">
    <property type="nucleotide sequence ID" value="NZ_MWQY01000006.1"/>
</dbReference>
<dbReference type="PRINTS" id="PR00778">
    <property type="entry name" value="HTHARSR"/>
</dbReference>
<organism evidence="5 6">
    <name type="scientific">Marispirochaeta aestuarii</name>
    <dbReference type="NCBI Taxonomy" id="1963862"/>
    <lineage>
        <taxon>Bacteria</taxon>
        <taxon>Pseudomonadati</taxon>
        <taxon>Spirochaetota</taxon>
        <taxon>Spirochaetia</taxon>
        <taxon>Spirochaetales</taxon>
        <taxon>Spirochaetaceae</taxon>
        <taxon>Marispirochaeta</taxon>
    </lineage>
</organism>
<dbReference type="Gene3D" id="1.10.10.10">
    <property type="entry name" value="Winged helix-like DNA-binding domain superfamily/Winged helix DNA-binding domain"/>
    <property type="match status" value="1"/>
</dbReference>
<dbReference type="SUPFAM" id="SSF46785">
    <property type="entry name" value="Winged helix' DNA-binding domain"/>
    <property type="match status" value="1"/>
</dbReference>
<evidence type="ECO:0000313" key="6">
    <source>
        <dbReference type="Proteomes" id="UP000192343"/>
    </source>
</evidence>
<dbReference type="GO" id="GO:0003700">
    <property type="term" value="F:DNA-binding transcription factor activity"/>
    <property type="evidence" value="ECO:0007669"/>
    <property type="project" value="InterPro"/>
</dbReference>